<dbReference type="EMBL" id="MVBM01000006">
    <property type="protein sequence ID" value="OOK70720.1"/>
    <property type="molecule type" value="Genomic_DNA"/>
</dbReference>
<sequence length="45" mass="4952">MRQHQGPIPLLLLPALPKPMLFDAAVNPGPTFPNPMFPLPRLPLP</sequence>
<organism evidence="1 2">
    <name type="scientific">Mycobacterium kansasii</name>
    <dbReference type="NCBI Taxonomy" id="1768"/>
    <lineage>
        <taxon>Bacteria</taxon>
        <taxon>Bacillati</taxon>
        <taxon>Actinomycetota</taxon>
        <taxon>Actinomycetes</taxon>
        <taxon>Mycobacteriales</taxon>
        <taxon>Mycobacteriaceae</taxon>
        <taxon>Mycobacterium</taxon>
    </lineage>
</organism>
<proteinExistence type="predicted"/>
<protein>
    <submittedName>
        <fullName evidence="1">Uncharacterized protein</fullName>
    </submittedName>
</protein>
<gene>
    <name evidence="1" type="ORF">BZL30_6590</name>
</gene>
<comment type="caution">
    <text evidence="1">The sequence shown here is derived from an EMBL/GenBank/DDBJ whole genome shotgun (WGS) entry which is preliminary data.</text>
</comment>
<accession>A0A1V3WUW1</accession>
<dbReference type="AlphaFoldDB" id="A0A1V3WUW1"/>
<name>A0A1V3WUW1_MYCKA</name>
<dbReference type="Proteomes" id="UP000189229">
    <property type="component" value="Unassembled WGS sequence"/>
</dbReference>
<evidence type="ECO:0000313" key="1">
    <source>
        <dbReference type="EMBL" id="OOK70720.1"/>
    </source>
</evidence>
<reference evidence="1 2" key="1">
    <citation type="submission" date="2017-02" db="EMBL/GenBank/DDBJ databases">
        <title>Complete genome sequences of Mycobacterium kansasii strains isolated from rhesus macaques.</title>
        <authorList>
            <person name="Panda A."/>
            <person name="Nagaraj S."/>
            <person name="Zhao X."/>
            <person name="Tettelin H."/>
            <person name="Detolla L.J."/>
        </authorList>
    </citation>
    <scope>NUCLEOTIDE SEQUENCE [LARGE SCALE GENOMIC DNA]</scope>
    <source>
        <strain evidence="1 2">11-3813</strain>
    </source>
</reference>
<evidence type="ECO:0000313" key="2">
    <source>
        <dbReference type="Proteomes" id="UP000189229"/>
    </source>
</evidence>